<dbReference type="AlphaFoldDB" id="A0A1I4NI82"/>
<dbReference type="STRING" id="758825.SAMN02982985_02991"/>
<dbReference type="Proteomes" id="UP000199470">
    <property type="component" value="Unassembled WGS sequence"/>
</dbReference>
<evidence type="ECO:0000313" key="2">
    <source>
        <dbReference type="EMBL" id="SFM15218.1"/>
    </source>
</evidence>
<gene>
    <name evidence="2" type="ORF">SAMN02982985_02991</name>
</gene>
<sequence>MARKPTIRRWQIWLACFAILLNALAPSVSHAIAFVSGQPSSWEICRSDGTRLTLAPVATTLAQPLAAGQAPQKQRVIKLDDCGYCVSHAGSFGLPPAAAVGAGLFDLPRLQPLLFYRSPSPLTAWSAARPRGPPAV</sequence>
<keyword evidence="1" id="KW-0732">Signal</keyword>
<evidence type="ECO:0000313" key="3">
    <source>
        <dbReference type="Proteomes" id="UP000199470"/>
    </source>
</evidence>
<evidence type="ECO:0008006" key="4">
    <source>
        <dbReference type="Google" id="ProtNLM"/>
    </source>
</evidence>
<proteinExistence type="predicted"/>
<dbReference type="EMBL" id="FOTW01000013">
    <property type="protein sequence ID" value="SFM15218.1"/>
    <property type="molecule type" value="Genomic_DNA"/>
</dbReference>
<evidence type="ECO:0000256" key="1">
    <source>
        <dbReference type="SAM" id="SignalP"/>
    </source>
</evidence>
<feature type="signal peptide" evidence="1">
    <location>
        <begin position="1"/>
        <end position="31"/>
    </location>
</feature>
<keyword evidence="3" id="KW-1185">Reference proteome</keyword>
<name>A0A1I4NI82_9BURK</name>
<reference evidence="2 3" key="1">
    <citation type="submission" date="2016-10" db="EMBL/GenBank/DDBJ databases">
        <authorList>
            <person name="de Groot N.N."/>
        </authorList>
    </citation>
    <scope>NUCLEOTIDE SEQUENCE [LARGE SCALE GENOMIC DNA]</scope>
    <source>
        <strain evidence="2 3">ATCC 43154</strain>
    </source>
</reference>
<dbReference type="InterPro" id="IPR021333">
    <property type="entry name" value="DUF2946"/>
</dbReference>
<dbReference type="Pfam" id="PF11162">
    <property type="entry name" value="DUF2946"/>
    <property type="match status" value="1"/>
</dbReference>
<dbReference type="OrthoDB" id="8536886at2"/>
<organism evidence="2 3">
    <name type="scientific">Rugamonas rubra</name>
    <dbReference type="NCBI Taxonomy" id="758825"/>
    <lineage>
        <taxon>Bacteria</taxon>
        <taxon>Pseudomonadati</taxon>
        <taxon>Pseudomonadota</taxon>
        <taxon>Betaproteobacteria</taxon>
        <taxon>Burkholderiales</taxon>
        <taxon>Oxalobacteraceae</taxon>
        <taxon>Telluria group</taxon>
        <taxon>Rugamonas</taxon>
    </lineage>
</organism>
<dbReference type="RefSeq" id="WP_093388480.1">
    <property type="nucleotide sequence ID" value="NZ_FOTW01000013.1"/>
</dbReference>
<feature type="chain" id="PRO_5011521610" description="DUF2946 domain-containing protein" evidence="1">
    <location>
        <begin position="32"/>
        <end position="136"/>
    </location>
</feature>
<protein>
    <recommendedName>
        <fullName evidence="4">DUF2946 domain-containing protein</fullName>
    </recommendedName>
</protein>
<accession>A0A1I4NI82</accession>